<evidence type="ECO:0000256" key="2">
    <source>
        <dbReference type="ARBA" id="ARBA00021982"/>
    </source>
</evidence>
<dbReference type="EMBL" id="CAAHFG010000001">
    <property type="protein sequence ID" value="VGO13259.1"/>
    <property type="molecule type" value="Genomic_DNA"/>
</dbReference>
<dbReference type="PANTHER" id="PTHR11361">
    <property type="entry name" value="DNA MISMATCH REPAIR PROTEIN MUTS FAMILY MEMBER"/>
    <property type="match status" value="1"/>
</dbReference>
<keyword evidence="5 9" id="KW-0067">ATP-binding</keyword>
<accession>A0A6C2U0B3</accession>
<dbReference type="InterPro" id="IPR045076">
    <property type="entry name" value="MutS"/>
</dbReference>
<dbReference type="InterPro" id="IPR005748">
    <property type="entry name" value="DNA_mismatch_repair_MutS"/>
</dbReference>
<dbReference type="InterPro" id="IPR017261">
    <property type="entry name" value="DNA_mismatch_repair_MutS/MSH"/>
</dbReference>
<dbReference type="GO" id="GO:0005829">
    <property type="term" value="C:cytosol"/>
    <property type="evidence" value="ECO:0007669"/>
    <property type="project" value="TreeGrafter"/>
</dbReference>
<name>A0A6C2U0B3_PONDE</name>
<feature type="binding site" evidence="9">
    <location>
        <begin position="619"/>
        <end position="626"/>
    </location>
    <ligand>
        <name>ATP</name>
        <dbReference type="ChEBI" id="CHEBI:30616"/>
    </ligand>
</feature>
<dbReference type="SUPFAM" id="SSF53150">
    <property type="entry name" value="DNA repair protein MutS, domain II"/>
    <property type="match status" value="1"/>
</dbReference>
<keyword evidence="4 9" id="KW-0227">DNA damage</keyword>
<dbReference type="InterPro" id="IPR000432">
    <property type="entry name" value="DNA_mismatch_repair_MutS_C"/>
</dbReference>
<evidence type="ECO:0000256" key="9">
    <source>
        <dbReference type="HAMAP-Rule" id="MF_00096"/>
    </source>
</evidence>
<dbReference type="InterPro" id="IPR016151">
    <property type="entry name" value="DNA_mismatch_repair_MutS_N"/>
</dbReference>
<dbReference type="Pfam" id="PF05190">
    <property type="entry name" value="MutS_IV"/>
    <property type="match status" value="1"/>
</dbReference>
<dbReference type="InterPro" id="IPR027417">
    <property type="entry name" value="P-loop_NTPase"/>
</dbReference>
<organism evidence="12 13">
    <name type="scientific">Pontiella desulfatans</name>
    <dbReference type="NCBI Taxonomy" id="2750659"/>
    <lineage>
        <taxon>Bacteria</taxon>
        <taxon>Pseudomonadati</taxon>
        <taxon>Kiritimatiellota</taxon>
        <taxon>Kiritimatiellia</taxon>
        <taxon>Kiritimatiellales</taxon>
        <taxon>Pontiellaceae</taxon>
        <taxon>Pontiella</taxon>
    </lineage>
</organism>
<evidence type="ECO:0000256" key="7">
    <source>
        <dbReference type="ARBA" id="ARBA00023204"/>
    </source>
</evidence>
<dbReference type="GO" id="GO:0030983">
    <property type="term" value="F:mismatched DNA binding"/>
    <property type="evidence" value="ECO:0007669"/>
    <property type="project" value="InterPro"/>
</dbReference>
<keyword evidence="13" id="KW-1185">Reference proteome</keyword>
<dbReference type="InterPro" id="IPR007695">
    <property type="entry name" value="DNA_mismatch_repair_MutS-lik_N"/>
</dbReference>
<proteinExistence type="inferred from homology"/>
<comment type="similarity">
    <text evidence="1 9 10">Belongs to the DNA mismatch repair MutS family.</text>
</comment>
<evidence type="ECO:0000259" key="11">
    <source>
        <dbReference type="PROSITE" id="PS00486"/>
    </source>
</evidence>
<dbReference type="PANTHER" id="PTHR11361:SF34">
    <property type="entry name" value="DNA MISMATCH REPAIR PROTEIN MSH1, MITOCHONDRIAL"/>
    <property type="match status" value="1"/>
</dbReference>
<dbReference type="SMART" id="SM00534">
    <property type="entry name" value="MUTSac"/>
    <property type="match status" value="1"/>
</dbReference>
<sequence>MAEKKETPMMAQYRSIRRELPEDTILFFRLGDFYEMFFDDAKTASDILGITLTKRHNTPMCGIPYHASAGYLERLVKAGVKVAVCEQIEDPATAKGCVKRAVTRIVTPGTILDEVALDGNQNNFLAGLYKGKNRFGMAMLDLSTGEFWIEESGDVSSVQANLARYAPAECVVAEEQMHDPSFKELTLEATNTLLTACEDWTFEASSANDFLQRHFDVHSLEGFGCSSMAAALGAAGGVLYYVKTELRRNLSHVRNIRVKNPQDYMLVDETTATNLELVAPINSNRQAYKATLLNVLDSTKTAMGGRLLREWLLRPLNNLVQINARHDAVELMVHNQTYLRSLRDILGDIKDVERLISRIGSTSGNPRDVRAMGVSLEQMPMVKALLAGKGTMLETLGEEITSLPELVALIDTAIVDEPPLNLKDGGVIRPGYHDELDELRDAATQGRKWLAEFQASEIERTGIKSLKVRHNKVFGYYIEISKSYLADVPESYVRKQTLVNAERFITPELKEYENKIFGAQERSIGLEQEIFNEVRRQAVEHLETIQKNALAIGQVDVLASFAERALSNNYARPAMGDDGRLDIHDGRHAVVEQMPDAERFVPNDTRLDRETHQLIIITGPNMAGKSTYIRQVALITIMAHMGCFVPAAKAEIGLVDRVFTRVGASDDLARGRSTFMVEMQETANILNNATPKSLIVLDEIGRGTSTFDGISIAWSVAEFLCKNKDMQAKTLFATHYHELTDLALILPNVQNFSVLVKEKGHTITFLRKIVPGAADKSYGIQVARLAGLPDEVISRANDILTNLEEGEFGDTGQPKIAKKRPHKLKANVSQLDLF</sequence>
<dbReference type="PROSITE" id="PS00486">
    <property type="entry name" value="DNA_MISMATCH_REPAIR_2"/>
    <property type="match status" value="1"/>
</dbReference>
<dbReference type="InterPro" id="IPR007861">
    <property type="entry name" value="DNA_mismatch_repair_MutS_clamp"/>
</dbReference>
<dbReference type="GO" id="GO:0005524">
    <property type="term" value="F:ATP binding"/>
    <property type="evidence" value="ECO:0007669"/>
    <property type="project" value="UniProtKB-UniRule"/>
</dbReference>
<dbReference type="Gene3D" id="3.40.50.300">
    <property type="entry name" value="P-loop containing nucleotide triphosphate hydrolases"/>
    <property type="match status" value="1"/>
</dbReference>
<reference evidence="12 13" key="1">
    <citation type="submission" date="2019-04" db="EMBL/GenBank/DDBJ databases">
        <authorList>
            <person name="Van Vliet M D."/>
        </authorList>
    </citation>
    <scope>NUCLEOTIDE SEQUENCE [LARGE SCALE GENOMIC DNA]</scope>
    <source>
        <strain evidence="12 13">F1</strain>
    </source>
</reference>
<dbReference type="InterPro" id="IPR007860">
    <property type="entry name" value="DNA_mmatch_repair_MutS_con_dom"/>
</dbReference>
<feature type="domain" description="DNA mismatch repair proteins mutS family" evidence="11">
    <location>
        <begin position="693"/>
        <end position="709"/>
    </location>
</feature>
<dbReference type="GO" id="GO:0003684">
    <property type="term" value="F:damaged DNA binding"/>
    <property type="evidence" value="ECO:0007669"/>
    <property type="project" value="UniProtKB-UniRule"/>
</dbReference>
<keyword evidence="3 9" id="KW-0547">Nucleotide-binding</keyword>
<evidence type="ECO:0000256" key="5">
    <source>
        <dbReference type="ARBA" id="ARBA00022840"/>
    </source>
</evidence>
<evidence type="ECO:0000256" key="4">
    <source>
        <dbReference type="ARBA" id="ARBA00022763"/>
    </source>
</evidence>
<dbReference type="AlphaFoldDB" id="A0A6C2U0B3"/>
<dbReference type="RefSeq" id="WP_136078845.1">
    <property type="nucleotide sequence ID" value="NZ_CAAHFG010000001.1"/>
</dbReference>
<dbReference type="Gene3D" id="3.30.420.110">
    <property type="entry name" value="MutS, connector domain"/>
    <property type="match status" value="1"/>
</dbReference>
<dbReference type="FunFam" id="3.40.50.300:FF:000870">
    <property type="entry name" value="MutS protein homolog 4"/>
    <property type="match status" value="1"/>
</dbReference>
<comment type="function">
    <text evidence="8 9">This protein is involved in the repair of mismatches in DNA. It is possible that it carries out the mismatch recognition step. This protein has a weak ATPase activity.</text>
</comment>
<dbReference type="SMART" id="SM00533">
    <property type="entry name" value="MUTSd"/>
    <property type="match status" value="1"/>
</dbReference>
<evidence type="ECO:0000256" key="10">
    <source>
        <dbReference type="RuleBase" id="RU003756"/>
    </source>
</evidence>
<evidence type="ECO:0000256" key="1">
    <source>
        <dbReference type="ARBA" id="ARBA00006271"/>
    </source>
</evidence>
<dbReference type="NCBIfam" id="NF003810">
    <property type="entry name" value="PRK05399.1"/>
    <property type="match status" value="1"/>
</dbReference>
<evidence type="ECO:0000313" key="13">
    <source>
        <dbReference type="Proteomes" id="UP000366872"/>
    </source>
</evidence>
<dbReference type="GO" id="GO:0006298">
    <property type="term" value="P:mismatch repair"/>
    <property type="evidence" value="ECO:0007669"/>
    <property type="project" value="UniProtKB-UniRule"/>
</dbReference>
<gene>
    <name evidence="9 12" type="primary">mutS</name>
    <name evidence="12" type="ORF">PDESU_01815</name>
</gene>
<dbReference type="InterPro" id="IPR036187">
    <property type="entry name" value="DNA_mismatch_repair_MutS_sf"/>
</dbReference>
<evidence type="ECO:0000313" key="12">
    <source>
        <dbReference type="EMBL" id="VGO13259.1"/>
    </source>
</evidence>
<dbReference type="Pfam" id="PF00488">
    <property type="entry name" value="MutS_V"/>
    <property type="match status" value="1"/>
</dbReference>
<dbReference type="GO" id="GO:0140664">
    <property type="term" value="F:ATP-dependent DNA damage sensor activity"/>
    <property type="evidence" value="ECO:0007669"/>
    <property type="project" value="InterPro"/>
</dbReference>
<keyword evidence="7 9" id="KW-0234">DNA repair</keyword>
<dbReference type="HAMAP" id="MF_00096">
    <property type="entry name" value="MutS"/>
    <property type="match status" value="1"/>
</dbReference>
<dbReference type="Pfam" id="PF05192">
    <property type="entry name" value="MutS_III"/>
    <property type="match status" value="1"/>
</dbReference>
<protein>
    <recommendedName>
        <fullName evidence="2 9">DNA mismatch repair protein MutS</fullName>
    </recommendedName>
</protein>
<keyword evidence="6 9" id="KW-0238">DNA-binding</keyword>
<dbReference type="SUPFAM" id="SSF52540">
    <property type="entry name" value="P-loop containing nucleoside triphosphate hydrolases"/>
    <property type="match status" value="1"/>
</dbReference>
<dbReference type="Gene3D" id="3.40.1170.10">
    <property type="entry name" value="DNA repair protein MutS, domain I"/>
    <property type="match status" value="1"/>
</dbReference>
<dbReference type="InterPro" id="IPR036678">
    <property type="entry name" value="MutS_con_dom_sf"/>
</dbReference>
<dbReference type="SUPFAM" id="SSF55271">
    <property type="entry name" value="DNA repair protein MutS, domain I"/>
    <property type="match status" value="1"/>
</dbReference>
<dbReference type="CDD" id="cd03284">
    <property type="entry name" value="ABC_MutS1"/>
    <property type="match status" value="1"/>
</dbReference>
<dbReference type="Gene3D" id="1.10.1420.10">
    <property type="match status" value="2"/>
</dbReference>
<dbReference type="Proteomes" id="UP000366872">
    <property type="component" value="Unassembled WGS sequence"/>
</dbReference>
<evidence type="ECO:0000256" key="8">
    <source>
        <dbReference type="ARBA" id="ARBA00024647"/>
    </source>
</evidence>
<dbReference type="NCBIfam" id="TIGR01070">
    <property type="entry name" value="mutS1"/>
    <property type="match status" value="1"/>
</dbReference>
<dbReference type="SUPFAM" id="SSF48334">
    <property type="entry name" value="DNA repair protein MutS, domain III"/>
    <property type="match status" value="1"/>
</dbReference>
<dbReference type="FunFam" id="3.40.1170.10:FF:000001">
    <property type="entry name" value="DNA mismatch repair protein MutS"/>
    <property type="match status" value="1"/>
</dbReference>
<evidence type="ECO:0000256" key="6">
    <source>
        <dbReference type="ARBA" id="ARBA00023125"/>
    </source>
</evidence>
<dbReference type="Pfam" id="PF01624">
    <property type="entry name" value="MutS_I"/>
    <property type="match status" value="1"/>
</dbReference>
<dbReference type="PIRSF" id="PIRSF037677">
    <property type="entry name" value="DNA_mis_repair_Msh6"/>
    <property type="match status" value="1"/>
</dbReference>
<dbReference type="InterPro" id="IPR007696">
    <property type="entry name" value="DNA_mismatch_repair_MutS_core"/>
</dbReference>
<dbReference type="Pfam" id="PF05188">
    <property type="entry name" value="MutS_II"/>
    <property type="match status" value="1"/>
</dbReference>
<evidence type="ECO:0000256" key="3">
    <source>
        <dbReference type="ARBA" id="ARBA00022741"/>
    </source>
</evidence>